<dbReference type="Proteomes" id="UP001352852">
    <property type="component" value="Unassembled WGS sequence"/>
</dbReference>
<evidence type="ECO:0000256" key="1">
    <source>
        <dbReference type="SAM" id="MobiDB-lite"/>
    </source>
</evidence>
<comment type="caution">
    <text evidence="2">The sequence shown here is derived from an EMBL/GenBank/DDBJ whole genome shotgun (WGS) entry which is preliminary data.</text>
</comment>
<feature type="non-terminal residue" evidence="2">
    <location>
        <position position="101"/>
    </location>
</feature>
<feature type="compositionally biased region" description="Basic and acidic residues" evidence="1">
    <location>
        <begin position="86"/>
        <end position="101"/>
    </location>
</feature>
<reference evidence="2 3" key="1">
    <citation type="submission" date="2021-06" db="EMBL/GenBank/DDBJ databases">
        <authorList>
            <person name="Palmer J.M."/>
        </authorList>
    </citation>
    <scope>NUCLEOTIDE SEQUENCE [LARGE SCALE GENOMIC DNA]</scope>
    <source>
        <strain evidence="2 3">CL_MEX2019</strain>
        <tissue evidence="2">Muscle</tissue>
    </source>
</reference>
<gene>
    <name evidence="2" type="ORF">CHARACLAT_026278</name>
</gene>
<proteinExistence type="predicted"/>
<accession>A0ABU7EZG0</accession>
<feature type="region of interest" description="Disordered" evidence="1">
    <location>
        <begin position="61"/>
        <end position="101"/>
    </location>
</feature>
<keyword evidence="3" id="KW-1185">Reference proteome</keyword>
<name>A0ABU7EZG0_9TELE</name>
<organism evidence="2 3">
    <name type="scientific">Characodon lateralis</name>
    <dbReference type="NCBI Taxonomy" id="208331"/>
    <lineage>
        <taxon>Eukaryota</taxon>
        <taxon>Metazoa</taxon>
        <taxon>Chordata</taxon>
        <taxon>Craniata</taxon>
        <taxon>Vertebrata</taxon>
        <taxon>Euteleostomi</taxon>
        <taxon>Actinopterygii</taxon>
        <taxon>Neopterygii</taxon>
        <taxon>Teleostei</taxon>
        <taxon>Neoteleostei</taxon>
        <taxon>Acanthomorphata</taxon>
        <taxon>Ovalentaria</taxon>
        <taxon>Atherinomorphae</taxon>
        <taxon>Cyprinodontiformes</taxon>
        <taxon>Goodeidae</taxon>
        <taxon>Characodon</taxon>
    </lineage>
</organism>
<protein>
    <submittedName>
        <fullName evidence="2">Uncharacterized protein</fullName>
    </submittedName>
</protein>
<feature type="compositionally biased region" description="Low complexity" evidence="1">
    <location>
        <begin position="22"/>
        <end position="33"/>
    </location>
</feature>
<feature type="region of interest" description="Disordered" evidence="1">
    <location>
        <begin position="22"/>
        <end position="42"/>
    </location>
</feature>
<evidence type="ECO:0000313" key="3">
    <source>
        <dbReference type="Proteomes" id="UP001352852"/>
    </source>
</evidence>
<dbReference type="EMBL" id="JAHUTJ010068725">
    <property type="protein sequence ID" value="MED6291703.1"/>
    <property type="molecule type" value="Genomic_DNA"/>
</dbReference>
<sequence length="101" mass="10815">MASILTFHWYLPSTRLLLRSASAAASSSAAPPAEDTGCWKDAGPAKEEVPAWVRIPKRSRVGSPLDGVRLRSDSNGYGSDIEEGVCSERRGGAKEPHHGLQ</sequence>
<evidence type="ECO:0000313" key="2">
    <source>
        <dbReference type="EMBL" id="MED6291703.1"/>
    </source>
</evidence>